<feature type="transmembrane region" description="Helical" evidence="5">
    <location>
        <begin position="245"/>
        <end position="264"/>
    </location>
</feature>
<dbReference type="EMBL" id="MCGN01000009">
    <property type="protein sequence ID" value="ORY93516.1"/>
    <property type="molecule type" value="Genomic_DNA"/>
</dbReference>
<dbReference type="PANTHER" id="PTHR10924">
    <property type="entry name" value="MAJOR FACILITATOR SUPERFAMILY PROTEIN-RELATED"/>
    <property type="match status" value="1"/>
</dbReference>
<keyword evidence="4 5" id="KW-0472">Membrane</keyword>
<organism evidence="6 7">
    <name type="scientific">Syncephalastrum racemosum</name>
    <name type="common">Filamentous fungus</name>
    <dbReference type="NCBI Taxonomy" id="13706"/>
    <lineage>
        <taxon>Eukaryota</taxon>
        <taxon>Fungi</taxon>
        <taxon>Fungi incertae sedis</taxon>
        <taxon>Mucoromycota</taxon>
        <taxon>Mucoromycotina</taxon>
        <taxon>Mucoromycetes</taxon>
        <taxon>Mucorales</taxon>
        <taxon>Syncephalastraceae</taxon>
        <taxon>Syncephalastrum</taxon>
    </lineage>
</organism>
<name>A0A1X2H534_SYNRA</name>
<evidence type="ECO:0000256" key="4">
    <source>
        <dbReference type="ARBA" id="ARBA00023136"/>
    </source>
</evidence>
<reference evidence="6 7" key="1">
    <citation type="submission" date="2016-07" db="EMBL/GenBank/DDBJ databases">
        <title>Pervasive Adenine N6-methylation of Active Genes in Fungi.</title>
        <authorList>
            <consortium name="DOE Joint Genome Institute"/>
            <person name="Mondo S.J."/>
            <person name="Dannebaum R.O."/>
            <person name="Kuo R.C."/>
            <person name="Labutti K."/>
            <person name="Haridas S."/>
            <person name="Kuo A."/>
            <person name="Salamov A."/>
            <person name="Ahrendt S.R."/>
            <person name="Lipzen A."/>
            <person name="Sullivan W."/>
            <person name="Andreopoulos W.B."/>
            <person name="Clum A."/>
            <person name="Lindquist E."/>
            <person name="Daum C."/>
            <person name="Ramamoorthy G.K."/>
            <person name="Gryganskyi A."/>
            <person name="Culley D."/>
            <person name="Magnuson J.K."/>
            <person name="James T.Y."/>
            <person name="O'Malley M.A."/>
            <person name="Stajich J.E."/>
            <person name="Spatafora J.W."/>
            <person name="Visel A."/>
            <person name="Grigoriev I.V."/>
        </authorList>
    </citation>
    <scope>NUCLEOTIDE SEQUENCE [LARGE SCALE GENOMIC DNA]</scope>
    <source>
        <strain evidence="6 7">NRRL 2496</strain>
    </source>
</reference>
<comment type="subcellular location">
    <subcellularLocation>
        <location evidence="1">Membrane</location>
        <topology evidence="1">Multi-pass membrane protein</topology>
    </subcellularLocation>
</comment>
<dbReference type="PANTHER" id="PTHR10924:SF6">
    <property type="entry name" value="SOLUTE CARRIER FAMILY 49 MEMBER A3"/>
    <property type="match status" value="1"/>
</dbReference>
<gene>
    <name evidence="6" type="ORF">BCR43DRAFT_553216</name>
</gene>
<evidence type="ECO:0000256" key="2">
    <source>
        <dbReference type="ARBA" id="ARBA00022692"/>
    </source>
</evidence>
<dbReference type="Gene3D" id="1.20.1250.20">
    <property type="entry name" value="MFS general substrate transporter like domains"/>
    <property type="match status" value="1"/>
</dbReference>
<keyword evidence="3 5" id="KW-1133">Transmembrane helix</keyword>
<keyword evidence="7" id="KW-1185">Reference proteome</keyword>
<evidence type="ECO:0000313" key="7">
    <source>
        <dbReference type="Proteomes" id="UP000242180"/>
    </source>
</evidence>
<feature type="transmembrane region" description="Helical" evidence="5">
    <location>
        <begin position="41"/>
        <end position="62"/>
    </location>
</feature>
<feature type="transmembrane region" description="Helical" evidence="5">
    <location>
        <begin position="270"/>
        <end position="288"/>
    </location>
</feature>
<dbReference type="InterPro" id="IPR049680">
    <property type="entry name" value="FLVCR1-2_SLC49-like"/>
</dbReference>
<feature type="transmembrane region" description="Helical" evidence="5">
    <location>
        <begin position="82"/>
        <end position="104"/>
    </location>
</feature>
<dbReference type="GO" id="GO:0016020">
    <property type="term" value="C:membrane"/>
    <property type="evidence" value="ECO:0007669"/>
    <property type="project" value="UniProtKB-SubCell"/>
</dbReference>
<dbReference type="SUPFAM" id="SSF103473">
    <property type="entry name" value="MFS general substrate transporter"/>
    <property type="match status" value="1"/>
</dbReference>
<feature type="transmembrane region" description="Helical" evidence="5">
    <location>
        <begin position="309"/>
        <end position="329"/>
    </location>
</feature>
<protein>
    <recommendedName>
        <fullName evidence="8">Major facilitator superfamily domain-containing protein</fullName>
    </recommendedName>
</protein>
<evidence type="ECO:0008006" key="8">
    <source>
        <dbReference type="Google" id="ProtNLM"/>
    </source>
</evidence>
<evidence type="ECO:0000256" key="1">
    <source>
        <dbReference type="ARBA" id="ARBA00004141"/>
    </source>
</evidence>
<evidence type="ECO:0000313" key="6">
    <source>
        <dbReference type="EMBL" id="ORY93516.1"/>
    </source>
</evidence>
<dbReference type="InterPro" id="IPR036259">
    <property type="entry name" value="MFS_trans_sf"/>
</dbReference>
<feature type="transmembrane region" description="Helical" evidence="5">
    <location>
        <begin position="211"/>
        <end position="233"/>
    </location>
</feature>
<feature type="transmembrane region" description="Helical" evidence="5">
    <location>
        <begin position="341"/>
        <end position="360"/>
    </location>
</feature>
<comment type="caution">
    <text evidence="6">The sequence shown here is derived from an EMBL/GenBank/DDBJ whole genome shotgun (WGS) entry which is preliminary data.</text>
</comment>
<keyword evidence="2 5" id="KW-0812">Transmembrane</keyword>
<dbReference type="AlphaFoldDB" id="A0A1X2H534"/>
<accession>A0A1X2H534</accession>
<dbReference type="InParanoid" id="A0A1X2H534"/>
<evidence type="ECO:0000256" key="5">
    <source>
        <dbReference type="SAM" id="Phobius"/>
    </source>
</evidence>
<dbReference type="Proteomes" id="UP000242180">
    <property type="component" value="Unassembled WGS sequence"/>
</dbReference>
<proteinExistence type="predicted"/>
<sequence length="380" mass="41049">MADTDKGKAEPFVYASQESLPYVYECSAGDEAVTPEPKTSLTAWLLCICVMFVNSACSWMWMTAPSAPMATSAWMHIGLTRLNWLSNISAICNSTFSIVAGWAYGRFGLKACIAFSATTNCIGCWLRCAAILVHPDYRYVVVTAGQPFGSRRAIAPWEIRSSLLVIAAFATATAIPIFFFPSKPKVAPSATALGSRMSIWEGVKALAKNKYFWSIAIMASFNAGMAFTYSVVLIEAIAPYGYTEWEGGICVGVLTVSGFLGGLIRGSYPVIVAAAVLLGFFAYALMPLHFEYACEICYPVPESVTSNMIWTLVTVFMLLFTVITDALRAGPSADPPENMKLSMIVASVLVTVGSLPCIWLKGDLKRLAMDYANDSANGTP</sequence>
<dbReference type="OrthoDB" id="422206at2759"/>
<evidence type="ECO:0000256" key="3">
    <source>
        <dbReference type="ARBA" id="ARBA00022989"/>
    </source>
</evidence>
<feature type="transmembrane region" description="Helical" evidence="5">
    <location>
        <begin position="161"/>
        <end position="180"/>
    </location>
</feature>